<dbReference type="InterPro" id="IPR001547">
    <property type="entry name" value="Glyco_hydro_5"/>
</dbReference>
<evidence type="ECO:0000259" key="7">
    <source>
        <dbReference type="Pfam" id="PF00150"/>
    </source>
</evidence>
<dbReference type="Pfam" id="PF00150">
    <property type="entry name" value="Cellulase"/>
    <property type="match status" value="1"/>
</dbReference>
<dbReference type="InterPro" id="IPR017853">
    <property type="entry name" value="GH"/>
</dbReference>
<dbReference type="GO" id="GO:0009251">
    <property type="term" value="P:glucan catabolic process"/>
    <property type="evidence" value="ECO:0007669"/>
    <property type="project" value="TreeGrafter"/>
</dbReference>
<name>A0AAD9T527_9HELO</name>
<dbReference type="PANTHER" id="PTHR34142">
    <property type="entry name" value="ENDO-BETA-1,4-GLUCANASE A"/>
    <property type="match status" value="1"/>
</dbReference>
<proteinExistence type="inferred from homology"/>
<dbReference type="Proteomes" id="UP001285354">
    <property type="component" value="Unassembled WGS sequence"/>
</dbReference>
<evidence type="ECO:0000256" key="3">
    <source>
        <dbReference type="ARBA" id="ARBA00012601"/>
    </source>
</evidence>
<comment type="caution">
    <text evidence="8">The sequence shown here is derived from an EMBL/GenBank/DDBJ whole genome shotgun (WGS) entry which is preliminary data.</text>
</comment>
<evidence type="ECO:0000313" key="8">
    <source>
        <dbReference type="EMBL" id="KAK2629321.1"/>
    </source>
</evidence>
<keyword evidence="5 6" id="KW-0326">Glycosidase</keyword>
<evidence type="ECO:0000256" key="4">
    <source>
        <dbReference type="ARBA" id="ARBA00022801"/>
    </source>
</evidence>
<keyword evidence="9" id="KW-1185">Reference proteome</keyword>
<dbReference type="Gene3D" id="3.20.20.80">
    <property type="entry name" value="Glycosidases"/>
    <property type="match status" value="1"/>
</dbReference>
<sequence length="409" mass="43159">MCLFSLASHLSVLKFSHSLSITCTMLFPISFVAAAGLSASVFAAPVADIDECDYGYPAAPTRNATSTTVSAGIVSSMPAVASSSSSATPATNITVSGSSNSTGPLQWVGVNESGAEFGAGKIPGVYGTDYTWPLTSSIDTLMGKGMNIFRIPFLMERLAQTTMTATLDAAYLGNMSALVSHITAAGGHAVLDPHNFGRYAGSIISSTADFKTFWTHIATEFKSDDKVIFDCNNEFHDMTSNQQVAELNQACIDGIRASGATTQYVFVEGTSYTGAWTWTTSGNSEVMGNLTDPSNKIVYEMHQYLDADGSGTSDVCVSSTIGAERIAEATKWLRANGKKGIIGESAGGNNTVCKTAVKGLIDGLVDASDVWMGYLWWGGGPWWGDYIFSMEPSSGTSYVAYVDTIASYA</sequence>
<dbReference type="GO" id="GO:0008810">
    <property type="term" value="F:cellulase activity"/>
    <property type="evidence" value="ECO:0007669"/>
    <property type="project" value="UniProtKB-EC"/>
</dbReference>
<accession>A0AAD9T527</accession>
<dbReference type="SUPFAM" id="SSF51445">
    <property type="entry name" value="(Trans)glycosidases"/>
    <property type="match status" value="1"/>
</dbReference>
<comment type="similarity">
    <text evidence="2 6">Belongs to the glycosyl hydrolase 5 (cellulase A) family.</text>
</comment>
<gene>
    <name evidence="8" type="ORF">QTJ16_000141</name>
</gene>
<evidence type="ECO:0000256" key="1">
    <source>
        <dbReference type="ARBA" id="ARBA00000966"/>
    </source>
</evidence>
<dbReference type="EMBL" id="JAUBYV010000001">
    <property type="protein sequence ID" value="KAK2629321.1"/>
    <property type="molecule type" value="Genomic_DNA"/>
</dbReference>
<dbReference type="PANTHER" id="PTHR34142:SF1">
    <property type="entry name" value="GLYCOSIDE HYDROLASE FAMILY 5 DOMAIN-CONTAINING PROTEIN"/>
    <property type="match status" value="1"/>
</dbReference>
<evidence type="ECO:0000256" key="2">
    <source>
        <dbReference type="ARBA" id="ARBA00005641"/>
    </source>
</evidence>
<protein>
    <recommendedName>
        <fullName evidence="3">cellulase</fullName>
        <ecNumber evidence="3">3.2.1.4</ecNumber>
    </recommendedName>
</protein>
<evidence type="ECO:0000256" key="6">
    <source>
        <dbReference type="RuleBase" id="RU361153"/>
    </source>
</evidence>
<dbReference type="AlphaFoldDB" id="A0AAD9T527"/>
<evidence type="ECO:0000313" key="9">
    <source>
        <dbReference type="Proteomes" id="UP001285354"/>
    </source>
</evidence>
<keyword evidence="4 6" id="KW-0378">Hydrolase</keyword>
<organism evidence="8 9">
    <name type="scientific">Diplocarpon rosae</name>
    <dbReference type="NCBI Taxonomy" id="946125"/>
    <lineage>
        <taxon>Eukaryota</taxon>
        <taxon>Fungi</taxon>
        <taxon>Dikarya</taxon>
        <taxon>Ascomycota</taxon>
        <taxon>Pezizomycotina</taxon>
        <taxon>Leotiomycetes</taxon>
        <taxon>Helotiales</taxon>
        <taxon>Drepanopezizaceae</taxon>
        <taxon>Diplocarpon</taxon>
    </lineage>
</organism>
<dbReference type="EC" id="3.2.1.4" evidence="3"/>
<reference evidence="8" key="1">
    <citation type="submission" date="2023-06" db="EMBL/GenBank/DDBJ databases">
        <title>Draft genome of Marssonina rosae.</title>
        <authorList>
            <person name="Cheng Q."/>
        </authorList>
    </citation>
    <scope>NUCLEOTIDE SEQUENCE</scope>
    <source>
        <strain evidence="8">R4</strain>
    </source>
</reference>
<comment type="catalytic activity">
    <reaction evidence="1">
        <text>Endohydrolysis of (1-&gt;4)-beta-D-glucosidic linkages in cellulose, lichenin and cereal beta-D-glucans.</text>
        <dbReference type="EC" id="3.2.1.4"/>
    </reaction>
</comment>
<evidence type="ECO:0000256" key="5">
    <source>
        <dbReference type="ARBA" id="ARBA00023295"/>
    </source>
</evidence>
<feature type="domain" description="Glycoside hydrolase family 5" evidence="7">
    <location>
        <begin position="110"/>
        <end position="378"/>
    </location>
</feature>